<comment type="subcellular location">
    <subcellularLocation>
        <location evidence="1">Cell membrane</location>
        <topology evidence="1">Single-pass type I membrane protein</topology>
    </subcellularLocation>
</comment>
<dbReference type="Gramene" id="KQL05751">
    <property type="protein sequence ID" value="KQL05751"/>
    <property type="gene ID" value="SETIT_004958mg"/>
</dbReference>
<evidence type="ECO:0000256" key="2">
    <source>
        <dbReference type="ARBA" id="ARBA00009592"/>
    </source>
</evidence>
<reference evidence="13" key="2">
    <citation type="submission" date="2018-08" db="UniProtKB">
        <authorList>
            <consortium name="EnsemblPlants"/>
        </authorList>
    </citation>
    <scope>IDENTIFICATION</scope>
    <source>
        <strain evidence="13">Yugu1</strain>
    </source>
</reference>
<protein>
    <recommendedName>
        <fullName evidence="15">Leucine-rich repeat-containing N-terminal plant-type domain-containing protein</fullName>
    </recommendedName>
</protein>
<keyword evidence="11" id="KW-0325">Glycoprotein</keyword>
<keyword evidence="7" id="KW-0677">Repeat</keyword>
<dbReference type="Pfam" id="PF13516">
    <property type="entry name" value="LRR_6"/>
    <property type="match status" value="1"/>
</dbReference>
<evidence type="ECO:0000256" key="4">
    <source>
        <dbReference type="ARBA" id="ARBA00022614"/>
    </source>
</evidence>
<feature type="transmembrane region" description="Helical" evidence="12">
    <location>
        <begin position="730"/>
        <end position="753"/>
    </location>
</feature>
<dbReference type="InParanoid" id="K3XSQ7"/>
<keyword evidence="5 12" id="KW-0812">Transmembrane</keyword>
<dbReference type="GO" id="GO:0005886">
    <property type="term" value="C:plasma membrane"/>
    <property type="evidence" value="ECO:0007669"/>
    <property type="project" value="UniProtKB-SubCell"/>
</dbReference>
<proteinExistence type="inferred from homology"/>
<keyword evidence="8 12" id="KW-1133">Transmembrane helix</keyword>
<evidence type="ECO:0000256" key="10">
    <source>
        <dbReference type="ARBA" id="ARBA00023170"/>
    </source>
</evidence>
<dbReference type="OMA" id="IVADHNW"/>
<sequence>SLSLQGNDFGGTPIPEFIGNFKNMQYLSLSYANFSGQIPPHIGNLSKLLDLDIKGYEDSNIYSTNLAWLARLSTLESLELDRVNLSAAIDWAHSLNMLPSLVYLSLCACGIRNTIPPPVHMNLTSLATAYLSGNPFNSLVDIKHFFWPFWVLPRLETILLVGCGLQGSLPEVLGNSTSLVVLYLNNNDLTEVPTTLKRLRTLESLYLAENNINGDIQDLLARLPEKSLRNLELYTNNLTGSLPSQKEHLMDLYTLCLSDNRISGNIPLWIGEHTNLTKLELDSNNLDGMVTESHLSKLARLKALGLSYNSLTMVLDQSWVPPFKLFLASLRSCRLGPKFPEWLKSQDKMFILDISNTSIDDAIPDWFWSTFSNTEYLVLSRNHIRSSKCNGFQYINLLEGSMPKVSENLTYLDLSRNNISGPLPLDFGALILESLVLFKNSLSGIIPNSFCQLKYLEFVDLSGNLLQCPFPNCLDSSEEGNMSITTSSSSKMKDLQYLDLASNNFSGTIPRSLVHLKAMSHMPADNDSLSNVVYYGWSLWGSRSGSMVFVQDGPFNFVLFSPDFSHIVMFYTDNLSVVTKGQQLEFTTGIRLMVNLDLPCNKLTGKIPEEISTLTALKSLNLSWNNLSGTIPTKVGNLQSLESLDLSYNELSGEIPTSISSMTALSHLNLSYNNLSGQIPSGYQLRTLDNQASIYIGNPGLCGPPLSKNCSEPKPPPDAMYEHKDASDALFLYLGLGVGSAMGLWAVYFSLLFNRKWRIACFLFSDRLYDQVYVKVALTWAFLTRALDRS</sequence>
<dbReference type="SMART" id="SM00369">
    <property type="entry name" value="LRR_TYP"/>
    <property type="match status" value="7"/>
</dbReference>
<dbReference type="PANTHER" id="PTHR48063:SF93">
    <property type="entry name" value="LEUCINE-RICH REPEAT-CONTAINING N-TERMINAL PLANT-TYPE DOMAIN-CONTAINING PROTEIN"/>
    <property type="match status" value="1"/>
</dbReference>
<keyword evidence="9 12" id="KW-0472">Membrane</keyword>
<keyword evidence="4" id="KW-0433">Leucine-rich repeat</keyword>
<dbReference type="Gene3D" id="3.80.10.10">
    <property type="entry name" value="Ribonuclease Inhibitor"/>
    <property type="match status" value="3"/>
</dbReference>
<evidence type="ECO:0000256" key="11">
    <source>
        <dbReference type="ARBA" id="ARBA00023180"/>
    </source>
</evidence>
<evidence type="ECO:0000313" key="13">
    <source>
        <dbReference type="EnsemblPlants" id="KQL05751"/>
    </source>
</evidence>
<dbReference type="eggNOG" id="KOG0619">
    <property type="taxonomic scope" value="Eukaryota"/>
</dbReference>
<evidence type="ECO:0000256" key="8">
    <source>
        <dbReference type="ARBA" id="ARBA00022989"/>
    </source>
</evidence>
<evidence type="ECO:0000256" key="1">
    <source>
        <dbReference type="ARBA" id="ARBA00004251"/>
    </source>
</evidence>
<evidence type="ECO:0000256" key="9">
    <source>
        <dbReference type="ARBA" id="ARBA00023136"/>
    </source>
</evidence>
<dbReference type="SUPFAM" id="SSF52058">
    <property type="entry name" value="L domain-like"/>
    <property type="match status" value="1"/>
</dbReference>
<dbReference type="Proteomes" id="UP000004995">
    <property type="component" value="Unassembled WGS sequence"/>
</dbReference>
<evidence type="ECO:0000256" key="6">
    <source>
        <dbReference type="ARBA" id="ARBA00022729"/>
    </source>
</evidence>
<dbReference type="STRING" id="4555.K3XSQ7"/>
<dbReference type="EnsemblPlants" id="KQL05751">
    <property type="protein sequence ID" value="KQL05751"/>
    <property type="gene ID" value="SETIT_004958mg"/>
</dbReference>
<dbReference type="Pfam" id="PF00560">
    <property type="entry name" value="LRR_1"/>
    <property type="match status" value="4"/>
</dbReference>
<evidence type="ECO:0008006" key="15">
    <source>
        <dbReference type="Google" id="ProtNLM"/>
    </source>
</evidence>
<dbReference type="PROSITE" id="PS51450">
    <property type="entry name" value="LRR"/>
    <property type="match status" value="1"/>
</dbReference>
<keyword evidence="3" id="KW-1003">Cell membrane</keyword>
<reference evidence="14" key="1">
    <citation type="journal article" date="2012" name="Nat. Biotechnol.">
        <title>Reference genome sequence of the model plant Setaria.</title>
        <authorList>
            <person name="Bennetzen J.L."/>
            <person name="Schmutz J."/>
            <person name="Wang H."/>
            <person name="Percifield R."/>
            <person name="Hawkins J."/>
            <person name="Pontaroli A.C."/>
            <person name="Estep M."/>
            <person name="Feng L."/>
            <person name="Vaughn J.N."/>
            <person name="Grimwood J."/>
            <person name="Jenkins J."/>
            <person name="Barry K."/>
            <person name="Lindquist E."/>
            <person name="Hellsten U."/>
            <person name="Deshpande S."/>
            <person name="Wang X."/>
            <person name="Wu X."/>
            <person name="Mitros T."/>
            <person name="Triplett J."/>
            <person name="Yang X."/>
            <person name="Ye C.Y."/>
            <person name="Mauro-Herrera M."/>
            <person name="Wang L."/>
            <person name="Li P."/>
            <person name="Sharma M."/>
            <person name="Sharma R."/>
            <person name="Ronald P.C."/>
            <person name="Panaud O."/>
            <person name="Kellogg E.A."/>
            <person name="Brutnell T.P."/>
            <person name="Doust A.N."/>
            <person name="Tuskan G.A."/>
            <person name="Rokhsar D."/>
            <person name="Devos K.M."/>
        </authorList>
    </citation>
    <scope>NUCLEOTIDE SEQUENCE [LARGE SCALE GENOMIC DNA]</scope>
    <source>
        <strain evidence="14">cv. Yugu1</strain>
    </source>
</reference>
<dbReference type="HOGENOM" id="CLU_000288_18_3_1"/>
<comment type="similarity">
    <text evidence="2">Belongs to the RLP family.</text>
</comment>
<evidence type="ECO:0000313" key="14">
    <source>
        <dbReference type="Proteomes" id="UP000004995"/>
    </source>
</evidence>
<evidence type="ECO:0000256" key="5">
    <source>
        <dbReference type="ARBA" id="ARBA00022692"/>
    </source>
</evidence>
<dbReference type="PANTHER" id="PTHR48063">
    <property type="entry name" value="LRR RECEPTOR-LIKE KINASE"/>
    <property type="match status" value="1"/>
</dbReference>
<dbReference type="AlphaFoldDB" id="K3XSQ7"/>
<dbReference type="FunFam" id="3.80.10.10:FF:001347">
    <property type="entry name" value="LRR receptor-like serine/threonine-protein kinase GSO2"/>
    <property type="match status" value="1"/>
</dbReference>
<keyword evidence="14" id="KW-1185">Reference proteome</keyword>
<evidence type="ECO:0000256" key="12">
    <source>
        <dbReference type="SAM" id="Phobius"/>
    </source>
</evidence>
<dbReference type="FunCoup" id="K3XSQ7">
    <property type="interactions" value="21"/>
</dbReference>
<dbReference type="InterPro" id="IPR003591">
    <property type="entry name" value="Leu-rich_rpt_typical-subtyp"/>
</dbReference>
<name>K3XSQ7_SETIT</name>
<dbReference type="InterPro" id="IPR001611">
    <property type="entry name" value="Leu-rich_rpt"/>
</dbReference>
<dbReference type="SUPFAM" id="SSF52047">
    <property type="entry name" value="RNI-like"/>
    <property type="match status" value="1"/>
</dbReference>
<dbReference type="PRINTS" id="PR00019">
    <property type="entry name" value="LEURICHRPT"/>
</dbReference>
<dbReference type="Pfam" id="PF13855">
    <property type="entry name" value="LRR_8"/>
    <property type="match status" value="1"/>
</dbReference>
<keyword evidence="10" id="KW-0675">Receptor</keyword>
<organism evidence="13 14">
    <name type="scientific">Setaria italica</name>
    <name type="common">Foxtail millet</name>
    <name type="synonym">Panicum italicum</name>
    <dbReference type="NCBI Taxonomy" id="4555"/>
    <lineage>
        <taxon>Eukaryota</taxon>
        <taxon>Viridiplantae</taxon>
        <taxon>Streptophyta</taxon>
        <taxon>Embryophyta</taxon>
        <taxon>Tracheophyta</taxon>
        <taxon>Spermatophyta</taxon>
        <taxon>Magnoliopsida</taxon>
        <taxon>Liliopsida</taxon>
        <taxon>Poales</taxon>
        <taxon>Poaceae</taxon>
        <taxon>PACMAD clade</taxon>
        <taxon>Panicoideae</taxon>
        <taxon>Panicodae</taxon>
        <taxon>Paniceae</taxon>
        <taxon>Cenchrinae</taxon>
        <taxon>Setaria</taxon>
    </lineage>
</organism>
<dbReference type="InterPro" id="IPR032675">
    <property type="entry name" value="LRR_dom_sf"/>
</dbReference>
<evidence type="ECO:0000256" key="7">
    <source>
        <dbReference type="ARBA" id="ARBA00022737"/>
    </source>
</evidence>
<dbReference type="FunFam" id="3.80.10.10:FF:000213">
    <property type="entry name" value="Tyrosine-sulfated glycopeptide receptor 1"/>
    <property type="match status" value="1"/>
</dbReference>
<dbReference type="InterPro" id="IPR046956">
    <property type="entry name" value="RLP23-like"/>
</dbReference>
<dbReference type="EMBL" id="AGNK02003160">
    <property type="status" value="NOT_ANNOTATED_CDS"/>
    <property type="molecule type" value="Genomic_DNA"/>
</dbReference>
<accession>K3XSQ7</accession>
<evidence type="ECO:0000256" key="3">
    <source>
        <dbReference type="ARBA" id="ARBA00022475"/>
    </source>
</evidence>
<keyword evidence="6" id="KW-0732">Signal</keyword>